<protein>
    <submittedName>
        <fullName evidence="2">Uncharacterized protein</fullName>
    </submittedName>
</protein>
<dbReference type="Proteomes" id="UP000515291">
    <property type="component" value="Chromosome"/>
</dbReference>
<organism evidence="2 3">
    <name type="scientific">Tardiphaga robiniae</name>
    <dbReference type="NCBI Taxonomy" id="943830"/>
    <lineage>
        <taxon>Bacteria</taxon>
        <taxon>Pseudomonadati</taxon>
        <taxon>Pseudomonadota</taxon>
        <taxon>Alphaproteobacteria</taxon>
        <taxon>Hyphomicrobiales</taxon>
        <taxon>Nitrobacteraceae</taxon>
        <taxon>Tardiphaga</taxon>
    </lineage>
</organism>
<proteinExistence type="predicted"/>
<feature type="transmembrane region" description="Helical" evidence="1">
    <location>
        <begin position="6"/>
        <end position="24"/>
    </location>
</feature>
<keyword evidence="1" id="KW-1133">Transmembrane helix</keyword>
<accession>A0A7G6TV03</accession>
<dbReference type="KEGG" id="trb:HB776_04545"/>
<gene>
    <name evidence="2" type="ORF">HB776_04545</name>
</gene>
<dbReference type="EMBL" id="CP050292">
    <property type="protein sequence ID" value="QND70585.1"/>
    <property type="molecule type" value="Genomic_DNA"/>
</dbReference>
<name>A0A7G6TV03_9BRAD</name>
<keyword evidence="1" id="KW-0812">Transmembrane</keyword>
<dbReference type="RefSeq" id="WP_184515553.1">
    <property type="nucleotide sequence ID" value="NZ_CP050292.1"/>
</dbReference>
<sequence length="46" mass="4908">MALLERLLYAAAIACFVIVHYIALQRIDAAASHATHAPSVTLQGTD</sequence>
<dbReference type="AlphaFoldDB" id="A0A7G6TV03"/>
<keyword evidence="1" id="KW-0472">Membrane</keyword>
<evidence type="ECO:0000313" key="2">
    <source>
        <dbReference type="EMBL" id="QND70585.1"/>
    </source>
</evidence>
<evidence type="ECO:0000313" key="3">
    <source>
        <dbReference type="Proteomes" id="UP000515291"/>
    </source>
</evidence>
<evidence type="ECO:0000256" key="1">
    <source>
        <dbReference type="SAM" id="Phobius"/>
    </source>
</evidence>
<reference evidence="3" key="1">
    <citation type="journal article" date="2020" name="Mol. Plant Microbe">
        <title>Rhizobial microsymbionts of the narrowly endemic Oxytropis species growing in Kamchatka are characterized by significant genetic diversity and possess a set of genes that are associated with T3SS and T6SS secretion systems and can affect the development of symbiosis.</title>
        <authorList>
            <person name="Safronova V."/>
            <person name="Guro P."/>
            <person name="Sazanova A."/>
            <person name="Kuznetsova I."/>
            <person name="Belimov A."/>
            <person name="Yakubov V."/>
            <person name="Chirak E."/>
            <person name="Afonin A."/>
            <person name="Gogolev Y."/>
            <person name="Andronov E."/>
            <person name="Tikhonovich I."/>
        </authorList>
    </citation>
    <scope>NUCLEOTIDE SEQUENCE [LARGE SCALE GENOMIC DNA]</scope>
    <source>
        <strain evidence="3">581</strain>
    </source>
</reference>